<dbReference type="EMBL" id="LZSX01000036">
    <property type="protein sequence ID" value="OBB85565.1"/>
    <property type="molecule type" value="Genomic_DNA"/>
</dbReference>
<keyword evidence="3" id="KW-1003">Cell membrane</keyword>
<feature type="transmembrane region" description="Helical" evidence="7">
    <location>
        <begin position="96"/>
        <end position="112"/>
    </location>
</feature>
<dbReference type="PANTHER" id="PTHR30506:SF3">
    <property type="entry name" value="UPF0126 INNER MEMBRANE PROTEIN YADS-RELATED"/>
    <property type="match status" value="1"/>
</dbReference>
<accession>A0A1A0VQM8</accession>
<feature type="domain" description="Glycine transporter" evidence="8">
    <location>
        <begin position="100"/>
        <end position="174"/>
    </location>
</feature>
<comment type="similarity">
    <text evidence="2">Belongs to the UPF0126 family.</text>
</comment>
<sequence>MVLSELTMTDLFRAVDLTGVFGNALLGGVVARKEKLDPVGFAALAVLSGLGGGIIRDTLLQHGTPVALTDYAYLLTALAGAAIAFVFGVEGRVWNGVWPIVDALALGCWAATGAHKTLAVGLGWLAALLLGTISAVGGGATRDIVMRRVPGIFGGNTLYATCALAASGVLVLFNYHNHPTPGLLVGALTGTVLCWLSQRRGWMLPAADTWSPARLFVNRRRTREDRFDEQ</sequence>
<evidence type="ECO:0000259" key="8">
    <source>
        <dbReference type="Pfam" id="PF03458"/>
    </source>
</evidence>
<keyword evidence="6 7" id="KW-0472">Membrane</keyword>
<dbReference type="AlphaFoldDB" id="A0A1A0VQM8"/>
<evidence type="ECO:0000256" key="1">
    <source>
        <dbReference type="ARBA" id="ARBA00004651"/>
    </source>
</evidence>
<comment type="caution">
    <text evidence="9">The sequence shown here is derived from an EMBL/GenBank/DDBJ whole genome shotgun (WGS) entry which is preliminary data.</text>
</comment>
<dbReference type="OrthoDB" id="9791874at2"/>
<comment type="subcellular location">
    <subcellularLocation>
        <location evidence="1">Cell membrane</location>
        <topology evidence="1">Multi-pass membrane protein</topology>
    </subcellularLocation>
</comment>
<gene>
    <name evidence="9" type="ORF">A5760_07340</name>
</gene>
<proteinExistence type="inferred from homology"/>
<dbReference type="GO" id="GO:0005886">
    <property type="term" value="C:plasma membrane"/>
    <property type="evidence" value="ECO:0007669"/>
    <property type="project" value="UniProtKB-SubCell"/>
</dbReference>
<dbReference type="PANTHER" id="PTHR30506">
    <property type="entry name" value="INNER MEMBRANE PROTEIN"/>
    <property type="match status" value="1"/>
</dbReference>
<feature type="transmembrane region" description="Helical" evidence="7">
    <location>
        <begin position="152"/>
        <end position="173"/>
    </location>
</feature>
<dbReference type="Pfam" id="PF03458">
    <property type="entry name" value="Gly_transporter"/>
    <property type="match status" value="2"/>
</dbReference>
<keyword evidence="4 7" id="KW-0812">Transmembrane</keyword>
<feature type="domain" description="Glycine transporter" evidence="8">
    <location>
        <begin position="14"/>
        <end position="87"/>
    </location>
</feature>
<protein>
    <recommendedName>
        <fullName evidence="8">Glycine transporter domain-containing protein</fullName>
    </recommendedName>
</protein>
<keyword evidence="5 7" id="KW-1133">Transmembrane helix</keyword>
<feature type="transmembrane region" description="Helical" evidence="7">
    <location>
        <begin position="12"/>
        <end position="31"/>
    </location>
</feature>
<evidence type="ECO:0000256" key="4">
    <source>
        <dbReference type="ARBA" id="ARBA00022692"/>
    </source>
</evidence>
<evidence type="ECO:0000313" key="10">
    <source>
        <dbReference type="Proteomes" id="UP000091914"/>
    </source>
</evidence>
<feature type="transmembrane region" description="Helical" evidence="7">
    <location>
        <begin position="179"/>
        <end position="196"/>
    </location>
</feature>
<evidence type="ECO:0000256" key="7">
    <source>
        <dbReference type="SAM" id="Phobius"/>
    </source>
</evidence>
<feature type="transmembrane region" description="Helical" evidence="7">
    <location>
        <begin position="38"/>
        <end position="59"/>
    </location>
</feature>
<evidence type="ECO:0000313" key="9">
    <source>
        <dbReference type="EMBL" id="OBB85565.1"/>
    </source>
</evidence>
<feature type="transmembrane region" description="Helical" evidence="7">
    <location>
        <begin position="71"/>
        <end position="89"/>
    </location>
</feature>
<dbReference type="InterPro" id="IPR005115">
    <property type="entry name" value="Gly_transporter"/>
</dbReference>
<evidence type="ECO:0000256" key="5">
    <source>
        <dbReference type="ARBA" id="ARBA00022989"/>
    </source>
</evidence>
<evidence type="ECO:0000256" key="2">
    <source>
        <dbReference type="ARBA" id="ARBA00008193"/>
    </source>
</evidence>
<name>A0A1A0VQM8_9MYCO</name>
<feature type="transmembrane region" description="Helical" evidence="7">
    <location>
        <begin position="118"/>
        <end position="140"/>
    </location>
</feature>
<evidence type="ECO:0000256" key="6">
    <source>
        <dbReference type="ARBA" id="ARBA00023136"/>
    </source>
</evidence>
<evidence type="ECO:0000256" key="3">
    <source>
        <dbReference type="ARBA" id="ARBA00022475"/>
    </source>
</evidence>
<dbReference type="Proteomes" id="UP000091914">
    <property type="component" value="Unassembled WGS sequence"/>
</dbReference>
<reference evidence="9 10" key="1">
    <citation type="submission" date="2016-06" db="EMBL/GenBank/DDBJ databases">
        <authorList>
            <person name="Kjaerup R.B."/>
            <person name="Dalgaard T.S."/>
            <person name="Juul-Madsen H.R."/>
        </authorList>
    </citation>
    <scope>NUCLEOTIDE SEQUENCE [LARGE SCALE GENOMIC DNA]</scope>
    <source>
        <strain evidence="9 10">852002-51834_SCH5396731</strain>
    </source>
</reference>
<organism evidence="9 10">
    <name type="scientific">Mycobacterium colombiense</name>
    <dbReference type="NCBI Taxonomy" id="339268"/>
    <lineage>
        <taxon>Bacteria</taxon>
        <taxon>Bacillati</taxon>
        <taxon>Actinomycetota</taxon>
        <taxon>Actinomycetes</taxon>
        <taxon>Mycobacteriales</taxon>
        <taxon>Mycobacteriaceae</taxon>
        <taxon>Mycobacterium</taxon>
        <taxon>Mycobacterium avium complex (MAC)</taxon>
    </lineage>
</organism>